<dbReference type="EMBL" id="DSUH01000356">
    <property type="protein sequence ID" value="HGU34230.1"/>
    <property type="molecule type" value="Genomic_DNA"/>
</dbReference>
<evidence type="ECO:0000256" key="1">
    <source>
        <dbReference type="ARBA" id="ARBA00001974"/>
    </source>
</evidence>
<comment type="caution">
    <text evidence="10">The sequence shown here is derived from an EMBL/GenBank/DDBJ whole genome shotgun (WGS) entry which is preliminary data.</text>
</comment>
<dbReference type="SUPFAM" id="SSF47203">
    <property type="entry name" value="Acyl-CoA dehydrogenase C-terminal domain-like"/>
    <property type="match status" value="1"/>
</dbReference>
<dbReference type="InterPro" id="IPR009100">
    <property type="entry name" value="AcylCoA_DH/oxidase_NM_dom_sf"/>
</dbReference>
<evidence type="ECO:0000259" key="7">
    <source>
        <dbReference type="Pfam" id="PF00441"/>
    </source>
</evidence>
<dbReference type="Pfam" id="PF02771">
    <property type="entry name" value="Acyl-CoA_dh_N"/>
    <property type="match status" value="1"/>
</dbReference>
<evidence type="ECO:0000313" key="10">
    <source>
        <dbReference type="EMBL" id="HGU34230.1"/>
    </source>
</evidence>
<evidence type="ECO:0000256" key="3">
    <source>
        <dbReference type="ARBA" id="ARBA00011881"/>
    </source>
</evidence>
<dbReference type="Pfam" id="PF02770">
    <property type="entry name" value="Acyl-CoA_dh_M"/>
    <property type="match status" value="1"/>
</dbReference>
<evidence type="ECO:0000256" key="6">
    <source>
        <dbReference type="RuleBase" id="RU362125"/>
    </source>
</evidence>
<evidence type="ECO:0000259" key="8">
    <source>
        <dbReference type="Pfam" id="PF02770"/>
    </source>
</evidence>
<sequence length="545" mass="58732">MELMGLDPESRQMVLDVVDKLKTRLLTRERILECDRNEIFPEEVIREMLSPDIGMQLLFIPEAYGGMGGGARDCCALTRKMAGVCLGVATAFFAIQLGADPILVGGTEAQKEKWLGAIAEGGALVAYAVTEPGAGSNVAALKTKAVPVVDASGAVSGYRITGTKQFISTGGYADFLTVLADTPEGPSFFIVEKGTPGFVPGKAEEKHGIRASNTAALRFDDVFVPVDRLVGGVPGQGLKQANAVFGYTRLMVASMALGAAEAALAIVVPYAQDRIQFGGPLSEKQGYTHKLVVPHVVRLSAAEAFIDEVALRIDSGEADLQVEGSIAKYFATETANRAADDAIQALGGYGYTVEFGVEKIKRDVKITCIYEGTSEIQQNIISTFRWKKTWKTKGRFYLDMAEEMDRLAVEIPDIGAAVVGRCLQGLNGIILLAHEQKWTRLQYVMFLIADLMTQAEVAAARVRKAATAVREGSADIEKEKVFSRIFAAETAECFLTRGVKLLRAVDASLPAAEALCRELQDRLSGAFDGWMADMDAAAAMIFRRS</sequence>
<dbReference type="InterPro" id="IPR006091">
    <property type="entry name" value="Acyl-CoA_Oxase/DH_mid-dom"/>
</dbReference>
<dbReference type="GO" id="GO:0003995">
    <property type="term" value="F:acyl-CoA dehydrogenase activity"/>
    <property type="evidence" value="ECO:0007669"/>
    <property type="project" value="InterPro"/>
</dbReference>
<organism evidence="10">
    <name type="scientific">Desulfatirhabdium butyrativorans</name>
    <dbReference type="NCBI Taxonomy" id="340467"/>
    <lineage>
        <taxon>Bacteria</taxon>
        <taxon>Pseudomonadati</taxon>
        <taxon>Thermodesulfobacteriota</taxon>
        <taxon>Desulfobacteria</taxon>
        <taxon>Desulfobacterales</taxon>
        <taxon>Desulfatirhabdiaceae</taxon>
        <taxon>Desulfatirhabdium</taxon>
    </lineage>
</organism>
<dbReference type="Pfam" id="PF00441">
    <property type="entry name" value="Acyl-CoA_dh_1"/>
    <property type="match status" value="1"/>
</dbReference>
<keyword evidence="5 6" id="KW-0274">FAD</keyword>
<dbReference type="Gene3D" id="1.20.140.10">
    <property type="entry name" value="Butyryl-CoA Dehydrogenase, subunit A, domain 3"/>
    <property type="match status" value="1"/>
</dbReference>
<comment type="cofactor">
    <cofactor evidence="1 6">
        <name>FAD</name>
        <dbReference type="ChEBI" id="CHEBI:57692"/>
    </cofactor>
</comment>
<dbReference type="Gene3D" id="1.10.540.10">
    <property type="entry name" value="Acyl-CoA dehydrogenase/oxidase, N-terminal domain"/>
    <property type="match status" value="1"/>
</dbReference>
<comment type="subunit">
    <text evidence="3">Homotetramer.</text>
</comment>
<protein>
    <submittedName>
        <fullName evidence="10">Acyl-CoA dehydrogenase</fullName>
    </submittedName>
</protein>
<dbReference type="Gene3D" id="2.40.110.10">
    <property type="entry name" value="Butyryl-CoA Dehydrogenase, subunit A, domain 2"/>
    <property type="match status" value="1"/>
</dbReference>
<dbReference type="PANTHER" id="PTHR43884:SF12">
    <property type="entry name" value="ISOVALERYL-COA DEHYDROGENASE, MITOCHONDRIAL-RELATED"/>
    <property type="match status" value="1"/>
</dbReference>
<dbReference type="AlphaFoldDB" id="A0A7C4VRR8"/>
<keyword evidence="6" id="KW-0560">Oxidoreductase</keyword>
<dbReference type="InterPro" id="IPR013786">
    <property type="entry name" value="AcylCoA_DH/ox_N"/>
</dbReference>
<name>A0A7C4VRR8_9BACT</name>
<gene>
    <name evidence="10" type="ORF">ENS29_15500</name>
</gene>
<dbReference type="PANTHER" id="PTHR43884">
    <property type="entry name" value="ACYL-COA DEHYDROGENASE"/>
    <property type="match status" value="1"/>
</dbReference>
<dbReference type="SUPFAM" id="SSF56645">
    <property type="entry name" value="Acyl-CoA dehydrogenase NM domain-like"/>
    <property type="match status" value="1"/>
</dbReference>
<dbReference type="InterPro" id="IPR006089">
    <property type="entry name" value="Acyl-CoA_DH_CS"/>
</dbReference>
<feature type="domain" description="Acyl-CoA dehydrogenase/oxidase C-terminal" evidence="7">
    <location>
        <begin position="235"/>
        <end position="382"/>
    </location>
</feature>
<dbReference type="InterPro" id="IPR036250">
    <property type="entry name" value="AcylCo_DH-like_C"/>
</dbReference>
<dbReference type="InterPro" id="IPR046373">
    <property type="entry name" value="Acyl-CoA_Oxase/DH_mid-dom_sf"/>
</dbReference>
<dbReference type="PROSITE" id="PS00073">
    <property type="entry name" value="ACYL_COA_DH_2"/>
    <property type="match status" value="1"/>
</dbReference>
<evidence type="ECO:0000256" key="2">
    <source>
        <dbReference type="ARBA" id="ARBA00009347"/>
    </source>
</evidence>
<evidence type="ECO:0000256" key="4">
    <source>
        <dbReference type="ARBA" id="ARBA00022630"/>
    </source>
</evidence>
<reference evidence="10" key="1">
    <citation type="journal article" date="2020" name="mSystems">
        <title>Genome- and Community-Level Interaction Insights into Carbon Utilization and Element Cycling Functions of Hydrothermarchaeota in Hydrothermal Sediment.</title>
        <authorList>
            <person name="Zhou Z."/>
            <person name="Liu Y."/>
            <person name="Xu W."/>
            <person name="Pan J."/>
            <person name="Luo Z.H."/>
            <person name="Li M."/>
        </authorList>
    </citation>
    <scope>NUCLEOTIDE SEQUENCE [LARGE SCALE GENOMIC DNA]</scope>
    <source>
        <strain evidence="10">SpSt-477</strain>
    </source>
</reference>
<evidence type="ECO:0000256" key="5">
    <source>
        <dbReference type="ARBA" id="ARBA00022827"/>
    </source>
</evidence>
<feature type="domain" description="Acyl-CoA dehydrogenase/oxidase N-terminal" evidence="9">
    <location>
        <begin position="10"/>
        <end position="121"/>
    </location>
</feature>
<proteinExistence type="inferred from homology"/>
<dbReference type="InterPro" id="IPR037069">
    <property type="entry name" value="AcylCoA_DH/ox_N_sf"/>
</dbReference>
<comment type="similarity">
    <text evidence="2 6">Belongs to the acyl-CoA dehydrogenase family.</text>
</comment>
<evidence type="ECO:0000259" key="9">
    <source>
        <dbReference type="Pfam" id="PF02771"/>
    </source>
</evidence>
<feature type="domain" description="Acyl-CoA oxidase/dehydrogenase middle" evidence="8">
    <location>
        <begin position="126"/>
        <end position="222"/>
    </location>
</feature>
<dbReference type="InterPro" id="IPR009075">
    <property type="entry name" value="AcylCo_DH/oxidase_C"/>
</dbReference>
<accession>A0A7C4VRR8</accession>
<keyword evidence="4 6" id="KW-0285">Flavoprotein</keyword>
<dbReference type="GO" id="GO:0050660">
    <property type="term" value="F:flavin adenine dinucleotide binding"/>
    <property type="evidence" value="ECO:0007669"/>
    <property type="project" value="InterPro"/>
</dbReference>